<proteinExistence type="predicted"/>
<accession>A0A3N4HKN9</accession>
<evidence type="ECO:0000313" key="1">
    <source>
        <dbReference type="EMBL" id="RPA73098.1"/>
    </source>
</evidence>
<sequence>MPARNNGHKALVSAAIPAPKDGFQDGFKDGFKDGFMDSFKARFWPQSSPKGRVQGQLQNIEFRRHSSSISAARIAHMKEFNSGFVPSFSAAKLVPNTDEFRRNFSSRERLYCLDFRHPFSTTVSAVNPAFKGFNSAANSARNCAIKTSLSAANSSS</sequence>
<organism evidence="1 2">
    <name type="scientific">Ascobolus immersus RN42</name>
    <dbReference type="NCBI Taxonomy" id="1160509"/>
    <lineage>
        <taxon>Eukaryota</taxon>
        <taxon>Fungi</taxon>
        <taxon>Dikarya</taxon>
        <taxon>Ascomycota</taxon>
        <taxon>Pezizomycotina</taxon>
        <taxon>Pezizomycetes</taxon>
        <taxon>Pezizales</taxon>
        <taxon>Ascobolaceae</taxon>
        <taxon>Ascobolus</taxon>
    </lineage>
</organism>
<dbReference type="EMBL" id="ML119834">
    <property type="protein sequence ID" value="RPA73098.1"/>
    <property type="molecule type" value="Genomic_DNA"/>
</dbReference>
<name>A0A3N4HKN9_ASCIM</name>
<dbReference type="AlphaFoldDB" id="A0A3N4HKN9"/>
<dbReference type="Proteomes" id="UP000275078">
    <property type="component" value="Unassembled WGS sequence"/>
</dbReference>
<reference evidence="1 2" key="1">
    <citation type="journal article" date="2018" name="Nat. Ecol. Evol.">
        <title>Pezizomycetes genomes reveal the molecular basis of ectomycorrhizal truffle lifestyle.</title>
        <authorList>
            <person name="Murat C."/>
            <person name="Payen T."/>
            <person name="Noel B."/>
            <person name="Kuo A."/>
            <person name="Morin E."/>
            <person name="Chen J."/>
            <person name="Kohler A."/>
            <person name="Krizsan K."/>
            <person name="Balestrini R."/>
            <person name="Da Silva C."/>
            <person name="Montanini B."/>
            <person name="Hainaut M."/>
            <person name="Levati E."/>
            <person name="Barry K.W."/>
            <person name="Belfiori B."/>
            <person name="Cichocki N."/>
            <person name="Clum A."/>
            <person name="Dockter R.B."/>
            <person name="Fauchery L."/>
            <person name="Guy J."/>
            <person name="Iotti M."/>
            <person name="Le Tacon F."/>
            <person name="Lindquist E.A."/>
            <person name="Lipzen A."/>
            <person name="Malagnac F."/>
            <person name="Mello A."/>
            <person name="Molinier V."/>
            <person name="Miyauchi S."/>
            <person name="Poulain J."/>
            <person name="Riccioni C."/>
            <person name="Rubini A."/>
            <person name="Sitrit Y."/>
            <person name="Splivallo R."/>
            <person name="Traeger S."/>
            <person name="Wang M."/>
            <person name="Zifcakova L."/>
            <person name="Wipf D."/>
            <person name="Zambonelli A."/>
            <person name="Paolocci F."/>
            <person name="Nowrousian M."/>
            <person name="Ottonello S."/>
            <person name="Baldrian P."/>
            <person name="Spatafora J.W."/>
            <person name="Henrissat B."/>
            <person name="Nagy L.G."/>
            <person name="Aury J.M."/>
            <person name="Wincker P."/>
            <person name="Grigoriev I.V."/>
            <person name="Bonfante P."/>
            <person name="Martin F.M."/>
        </authorList>
    </citation>
    <scope>NUCLEOTIDE SEQUENCE [LARGE SCALE GENOMIC DNA]</scope>
    <source>
        <strain evidence="1 2">RN42</strain>
    </source>
</reference>
<protein>
    <submittedName>
        <fullName evidence="1">Uncharacterized protein</fullName>
    </submittedName>
</protein>
<keyword evidence="2" id="KW-1185">Reference proteome</keyword>
<gene>
    <name evidence="1" type="ORF">BJ508DRAFT_341920</name>
</gene>
<evidence type="ECO:0000313" key="2">
    <source>
        <dbReference type="Proteomes" id="UP000275078"/>
    </source>
</evidence>